<feature type="transmembrane region" description="Helical" evidence="1">
    <location>
        <begin position="22"/>
        <end position="46"/>
    </location>
</feature>
<dbReference type="STRING" id="1797689.A3F24_02870"/>
<keyword evidence="1" id="KW-1133">Transmembrane helix</keyword>
<evidence type="ECO:0000256" key="1">
    <source>
        <dbReference type="SAM" id="Phobius"/>
    </source>
</evidence>
<organism evidence="2 3">
    <name type="scientific">Candidatus Colwellbacteria bacterium RIFCSPHIGHO2_12_FULL_44_17</name>
    <dbReference type="NCBI Taxonomy" id="1797689"/>
    <lineage>
        <taxon>Bacteria</taxon>
        <taxon>Candidatus Colwelliibacteriota</taxon>
    </lineage>
</organism>
<protein>
    <submittedName>
        <fullName evidence="2">Uncharacterized protein</fullName>
    </submittedName>
</protein>
<dbReference type="AlphaFoldDB" id="A0A1G1Z3W3"/>
<dbReference type="Proteomes" id="UP000178515">
    <property type="component" value="Unassembled WGS sequence"/>
</dbReference>
<reference evidence="2 3" key="1">
    <citation type="journal article" date="2016" name="Nat. Commun.">
        <title>Thousands of microbial genomes shed light on interconnected biogeochemical processes in an aquifer system.</title>
        <authorList>
            <person name="Anantharaman K."/>
            <person name="Brown C.T."/>
            <person name="Hug L.A."/>
            <person name="Sharon I."/>
            <person name="Castelle C.J."/>
            <person name="Probst A.J."/>
            <person name="Thomas B.C."/>
            <person name="Singh A."/>
            <person name="Wilkins M.J."/>
            <person name="Karaoz U."/>
            <person name="Brodie E.L."/>
            <person name="Williams K.H."/>
            <person name="Hubbard S.S."/>
            <person name="Banfield J.F."/>
        </authorList>
    </citation>
    <scope>NUCLEOTIDE SEQUENCE [LARGE SCALE GENOMIC DNA]</scope>
</reference>
<comment type="caution">
    <text evidence="2">The sequence shown here is derived from an EMBL/GenBank/DDBJ whole genome shotgun (WGS) entry which is preliminary data.</text>
</comment>
<dbReference type="EMBL" id="MHIX01000036">
    <property type="protein sequence ID" value="OGY58706.1"/>
    <property type="molecule type" value="Genomic_DNA"/>
</dbReference>
<evidence type="ECO:0000313" key="3">
    <source>
        <dbReference type="Proteomes" id="UP000178515"/>
    </source>
</evidence>
<evidence type="ECO:0000313" key="2">
    <source>
        <dbReference type="EMBL" id="OGY58706.1"/>
    </source>
</evidence>
<accession>A0A1G1Z3W3</accession>
<keyword evidence="1" id="KW-0472">Membrane</keyword>
<gene>
    <name evidence="2" type="ORF">A3F24_02870</name>
</gene>
<proteinExistence type="predicted"/>
<sequence length="75" mass="9105">MEGLINKNLAEFDSARLKQKSLYYFLFFLPPFFDDFFAFRAFFFAIEKKRSLSYKRQHKLSDCITLLTVYIYTSY</sequence>
<name>A0A1G1Z3W3_9BACT</name>
<keyword evidence="1" id="KW-0812">Transmembrane</keyword>